<proteinExistence type="predicted"/>
<name>A0A7K1T033_9SPHI</name>
<organism evidence="2 3">
    <name type="scientific">Mucilaginibacter arboris</name>
    <dbReference type="NCBI Taxonomy" id="2682090"/>
    <lineage>
        <taxon>Bacteria</taxon>
        <taxon>Pseudomonadati</taxon>
        <taxon>Bacteroidota</taxon>
        <taxon>Sphingobacteriia</taxon>
        <taxon>Sphingobacteriales</taxon>
        <taxon>Sphingobacteriaceae</taxon>
        <taxon>Mucilaginibacter</taxon>
    </lineage>
</organism>
<evidence type="ECO:0000313" key="2">
    <source>
        <dbReference type="EMBL" id="MVN22867.1"/>
    </source>
</evidence>
<evidence type="ECO:0000313" key="3">
    <source>
        <dbReference type="Proteomes" id="UP000462014"/>
    </source>
</evidence>
<protein>
    <recommendedName>
        <fullName evidence="1">Arm DNA-binding domain-containing protein</fullName>
    </recommendedName>
</protein>
<gene>
    <name evidence="2" type="ORF">GO621_15175</name>
</gene>
<dbReference type="InterPro" id="IPR035386">
    <property type="entry name" value="Arm-DNA-bind_5"/>
</dbReference>
<feature type="domain" description="Arm DNA-binding" evidence="1">
    <location>
        <begin position="9"/>
        <end position="96"/>
    </location>
</feature>
<evidence type="ECO:0000259" key="1">
    <source>
        <dbReference type="Pfam" id="PF17293"/>
    </source>
</evidence>
<dbReference type="RefSeq" id="WP_157568536.1">
    <property type="nucleotide sequence ID" value="NZ_WPIK01000014.1"/>
</dbReference>
<dbReference type="AlphaFoldDB" id="A0A7K1T033"/>
<reference evidence="2 3" key="1">
    <citation type="submission" date="2019-12" db="EMBL/GenBank/DDBJ databases">
        <title>Mucilaginibacter sp. HMF7410 genome sequencing and assembly.</title>
        <authorList>
            <person name="Kang H."/>
            <person name="Cha I."/>
            <person name="Kim H."/>
            <person name="Joh K."/>
        </authorList>
    </citation>
    <scope>NUCLEOTIDE SEQUENCE [LARGE SCALE GENOMIC DNA]</scope>
    <source>
        <strain evidence="2 3">HMF7410</strain>
    </source>
</reference>
<sequence length="175" mass="20248">MRTNINLLFYLKKRSTYRNGPVAIYLRFTVDGQRAEGSTGKTCDPSRWNTQTGRAIGTKEDVRTLNAYLDTLQAKAQEFHRWMTANDEMVTAESLKNRFIGKTEKVGTLVTVFKDHNQKMRSLVGQEFKKSTLQRYETALMHTKDFMQLQYNVSDVPILPKKLKPGKYLIYRASL</sequence>
<accession>A0A7K1T033</accession>
<dbReference type="EMBL" id="WPIK01000014">
    <property type="protein sequence ID" value="MVN22867.1"/>
    <property type="molecule type" value="Genomic_DNA"/>
</dbReference>
<dbReference type="Pfam" id="PF17293">
    <property type="entry name" value="Arm-DNA-bind_5"/>
    <property type="match status" value="1"/>
</dbReference>
<comment type="caution">
    <text evidence="2">The sequence shown here is derived from an EMBL/GenBank/DDBJ whole genome shotgun (WGS) entry which is preliminary data.</text>
</comment>
<dbReference type="Proteomes" id="UP000462014">
    <property type="component" value="Unassembled WGS sequence"/>
</dbReference>
<keyword evidence="3" id="KW-1185">Reference proteome</keyword>